<evidence type="ECO:0000313" key="2">
    <source>
        <dbReference type="EMBL" id="OKA04885.1"/>
    </source>
</evidence>
<dbReference type="Proteomes" id="UP000076321">
    <property type="component" value="Unassembled WGS sequence"/>
</dbReference>
<reference evidence="2 4" key="2">
    <citation type="submission" date="2016-11" db="EMBL/GenBank/DDBJ databases">
        <title>Genome sequencing of Amycolatopsis regifaucium.</title>
        <authorList>
            <person name="Mayilraj S."/>
            <person name="Kaur N."/>
        </authorList>
    </citation>
    <scope>NUCLEOTIDE SEQUENCE [LARGE SCALE GENOMIC DNA]</scope>
    <source>
        <strain evidence="2 4">GY080</strain>
    </source>
</reference>
<proteinExistence type="predicted"/>
<name>A0A154MNX1_9PSEU</name>
<sequence length="180" mass="20221">MTALAEQFTPRPDFAERHEIDISASPEAVWSAWQAMTITDPPPIARALIAVRSCIARLRHGHAHSDLPKMFIPLAAERPREVVEGLVGRWWEFGKHRNREEITGPAGFLAFAEPGYAKATVSFSFTETGAGRTHVVTETRVVCMDAGARRAMARYWLLIRPFSGVLRMALLRTLRKRATR</sequence>
<evidence type="ECO:0000313" key="1">
    <source>
        <dbReference type="EMBL" id="KZB85994.1"/>
    </source>
</evidence>
<dbReference type="Proteomes" id="UP000186883">
    <property type="component" value="Unassembled WGS sequence"/>
</dbReference>
<evidence type="ECO:0008006" key="5">
    <source>
        <dbReference type="Google" id="ProtNLM"/>
    </source>
</evidence>
<keyword evidence="4" id="KW-1185">Reference proteome</keyword>
<protein>
    <recommendedName>
        <fullName evidence="5">DUF2867 domain-containing protein</fullName>
    </recommendedName>
</protein>
<organism evidence="1 3">
    <name type="scientific">Amycolatopsis regifaucium</name>
    <dbReference type="NCBI Taxonomy" id="546365"/>
    <lineage>
        <taxon>Bacteria</taxon>
        <taxon>Bacillati</taxon>
        <taxon>Actinomycetota</taxon>
        <taxon>Actinomycetes</taxon>
        <taxon>Pseudonocardiales</taxon>
        <taxon>Pseudonocardiaceae</taxon>
        <taxon>Amycolatopsis</taxon>
    </lineage>
</organism>
<gene>
    <name evidence="2" type="ORF">ATP06_0227800</name>
    <name evidence="1" type="ORF">AVL48_27740</name>
</gene>
<reference evidence="1 3" key="1">
    <citation type="submission" date="2015-12" db="EMBL/GenBank/DDBJ databases">
        <title>Amycolatopsis regifaucium genome sequencing and assembly.</title>
        <authorList>
            <person name="Mayilraj S."/>
        </authorList>
    </citation>
    <scope>NUCLEOTIDE SEQUENCE [LARGE SCALE GENOMIC DNA]</scope>
    <source>
        <strain evidence="1 3">GY080</strain>
    </source>
</reference>
<dbReference type="EMBL" id="LOBU02000019">
    <property type="protein sequence ID" value="OKA04885.1"/>
    <property type="molecule type" value="Genomic_DNA"/>
</dbReference>
<accession>A0A154MNX1</accession>
<dbReference type="OrthoDB" id="5464833at2"/>
<dbReference type="AlphaFoldDB" id="A0A154MNX1"/>
<dbReference type="RefSeq" id="WP_061982651.1">
    <property type="nucleotide sequence ID" value="NZ_FOPQ01000006.1"/>
</dbReference>
<evidence type="ECO:0000313" key="4">
    <source>
        <dbReference type="Proteomes" id="UP000186883"/>
    </source>
</evidence>
<evidence type="ECO:0000313" key="3">
    <source>
        <dbReference type="Proteomes" id="UP000076321"/>
    </source>
</evidence>
<comment type="caution">
    <text evidence="1">The sequence shown here is derived from an EMBL/GenBank/DDBJ whole genome shotgun (WGS) entry which is preliminary data.</text>
</comment>
<dbReference type="EMBL" id="LQCI01000009">
    <property type="protein sequence ID" value="KZB85994.1"/>
    <property type="molecule type" value="Genomic_DNA"/>
</dbReference>